<dbReference type="EMBL" id="CM042056">
    <property type="protein sequence ID" value="KAI3697541.1"/>
    <property type="molecule type" value="Genomic_DNA"/>
</dbReference>
<evidence type="ECO:0000313" key="1">
    <source>
        <dbReference type="EMBL" id="KAI3697541.1"/>
    </source>
</evidence>
<protein>
    <submittedName>
        <fullName evidence="1">Uncharacterized protein</fullName>
    </submittedName>
</protein>
<comment type="caution">
    <text evidence="1">The sequence shown here is derived from an EMBL/GenBank/DDBJ whole genome shotgun (WGS) entry which is preliminary data.</text>
</comment>
<reference evidence="1 2" key="2">
    <citation type="journal article" date="2022" name="Mol. Ecol. Resour.">
        <title>The genomes of chicory, endive, great burdock and yacon provide insights into Asteraceae paleo-polyploidization history and plant inulin production.</title>
        <authorList>
            <person name="Fan W."/>
            <person name="Wang S."/>
            <person name="Wang H."/>
            <person name="Wang A."/>
            <person name="Jiang F."/>
            <person name="Liu H."/>
            <person name="Zhao H."/>
            <person name="Xu D."/>
            <person name="Zhang Y."/>
        </authorList>
    </citation>
    <scope>NUCLEOTIDE SEQUENCE [LARGE SCALE GENOMIC DNA]</scope>
    <source>
        <strain evidence="2">cv. Niubang</strain>
    </source>
</reference>
<organism evidence="1 2">
    <name type="scientific">Arctium lappa</name>
    <name type="common">Greater burdock</name>
    <name type="synonym">Lappa major</name>
    <dbReference type="NCBI Taxonomy" id="4217"/>
    <lineage>
        <taxon>Eukaryota</taxon>
        <taxon>Viridiplantae</taxon>
        <taxon>Streptophyta</taxon>
        <taxon>Embryophyta</taxon>
        <taxon>Tracheophyta</taxon>
        <taxon>Spermatophyta</taxon>
        <taxon>Magnoliopsida</taxon>
        <taxon>eudicotyledons</taxon>
        <taxon>Gunneridae</taxon>
        <taxon>Pentapetalae</taxon>
        <taxon>asterids</taxon>
        <taxon>campanulids</taxon>
        <taxon>Asterales</taxon>
        <taxon>Asteraceae</taxon>
        <taxon>Carduoideae</taxon>
        <taxon>Cardueae</taxon>
        <taxon>Arctiinae</taxon>
        <taxon>Arctium</taxon>
    </lineage>
</organism>
<evidence type="ECO:0000313" key="2">
    <source>
        <dbReference type="Proteomes" id="UP001055879"/>
    </source>
</evidence>
<name>A0ACB8ZJN0_ARCLA</name>
<proteinExistence type="predicted"/>
<dbReference type="Proteomes" id="UP001055879">
    <property type="component" value="Linkage Group LG10"/>
</dbReference>
<gene>
    <name evidence="1" type="ORF">L6452_30634</name>
</gene>
<accession>A0ACB8ZJN0</accession>
<keyword evidence="2" id="KW-1185">Reference proteome</keyword>
<reference evidence="2" key="1">
    <citation type="journal article" date="2022" name="Mol. Ecol. Resour.">
        <title>The genomes of chicory, endive, great burdock and yacon provide insights into Asteraceae palaeo-polyploidization history and plant inulin production.</title>
        <authorList>
            <person name="Fan W."/>
            <person name="Wang S."/>
            <person name="Wang H."/>
            <person name="Wang A."/>
            <person name="Jiang F."/>
            <person name="Liu H."/>
            <person name="Zhao H."/>
            <person name="Xu D."/>
            <person name="Zhang Y."/>
        </authorList>
    </citation>
    <scope>NUCLEOTIDE SEQUENCE [LARGE SCALE GENOMIC DNA]</scope>
    <source>
        <strain evidence="2">cv. Niubang</strain>
    </source>
</reference>
<sequence>MIIDMILYKIIQLSGENIQTIVEKNLNGQTIVPFARAYETTYQGQPETRIFLINGHKTKEGETRICS</sequence>